<dbReference type="AlphaFoldDB" id="A0A238YIA1"/>
<name>A0A238YIA1_9FLAO</name>
<dbReference type="RefSeq" id="WP_089378868.1">
    <property type="nucleotide sequence ID" value="NZ_FZNX01000004.1"/>
</dbReference>
<reference evidence="2" key="1">
    <citation type="submission" date="2017-06" db="EMBL/GenBank/DDBJ databases">
        <authorList>
            <person name="Varghese N."/>
            <person name="Submissions S."/>
        </authorList>
    </citation>
    <scope>NUCLEOTIDE SEQUENCE [LARGE SCALE GENOMIC DNA]</scope>
    <source>
        <strain evidence="2">DSM 27993</strain>
    </source>
</reference>
<dbReference type="EMBL" id="FZNX01000004">
    <property type="protein sequence ID" value="SNR70702.1"/>
    <property type="molecule type" value="Genomic_DNA"/>
</dbReference>
<dbReference type="PROSITE" id="PS51257">
    <property type="entry name" value="PROKAR_LIPOPROTEIN"/>
    <property type="match status" value="1"/>
</dbReference>
<gene>
    <name evidence="1" type="ORF">SAMN04488111_2601</name>
</gene>
<protein>
    <recommendedName>
        <fullName evidence="3">Lipoprotein</fullName>
    </recommendedName>
</protein>
<dbReference type="OrthoDB" id="1122309at2"/>
<organism evidence="1 2">
    <name type="scientific">Lutibacter flavus</name>
    <dbReference type="NCBI Taxonomy" id="691689"/>
    <lineage>
        <taxon>Bacteria</taxon>
        <taxon>Pseudomonadati</taxon>
        <taxon>Bacteroidota</taxon>
        <taxon>Flavobacteriia</taxon>
        <taxon>Flavobacteriales</taxon>
        <taxon>Flavobacteriaceae</taxon>
        <taxon>Lutibacter</taxon>
    </lineage>
</organism>
<sequence length="171" mass="19205">MKNTLKNIGLLFSFTLLTFIVSCEKSDDLINNDVAGTYEGTLTIDLGKKTDNSKTTNNIATAIVSMVGDQIEVHCFGDNFDTTIMLDIYENGSDISVCLTGTEFENMYGHMVGQSNMNGNMQNMDSEWMQHLNNDHQSGDEHFGGFDMQHHSFNYTFTTDHGNYHFEGTKK</sequence>
<evidence type="ECO:0008006" key="3">
    <source>
        <dbReference type="Google" id="ProtNLM"/>
    </source>
</evidence>
<dbReference type="Proteomes" id="UP000198412">
    <property type="component" value="Unassembled WGS sequence"/>
</dbReference>
<keyword evidence="2" id="KW-1185">Reference proteome</keyword>
<evidence type="ECO:0000313" key="1">
    <source>
        <dbReference type="EMBL" id="SNR70702.1"/>
    </source>
</evidence>
<evidence type="ECO:0000313" key="2">
    <source>
        <dbReference type="Proteomes" id="UP000198412"/>
    </source>
</evidence>
<accession>A0A238YIA1</accession>
<proteinExistence type="predicted"/>